<dbReference type="GO" id="GO:1905485">
    <property type="term" value="P:positive regulation of motor neuron migration"/>
    <property type="evidence" value="ECO:0007669"/>
    <property type="project" value="EnsemblMetazoa"/>
</dbReference>
<name>E3MFM0_CAERE</name>
<feature type="transmembrane region" description="Helical" evidence="11">
    <location>
        <begin position="582"/>
        <end position="604"/>
    </location>
</feature>
<evidence type="ECO:0000259" key="13">
    <source>
        <dbReference type="PROSITE" id="PS50261"/>
    </source>
</evidence>
<feature type="transmembrane region" description="Helical" evidence="11">
    <location>
        <begin position="337"/>
        <end position="362"/>
    </location>
</feature>
<dbReference type="Gene3D" id="1.10.2000.10">
    <property type="entry name" value="Frizzled cysteine-rich domain"/>
    <property type="match status" value="1"/>
</dbReference>
<feature type="disulfide bond" evidence="9">
    <location>
        <begin position="224"/>
        <end position="248"/>
    </location>
</feature>
<feature type="transmembrane region" description="Helical" evidence="11">
    <location>
        <begin position="541"/>
        <end position="562"/>
    </location>
</feature>
<evidence type="ECO:0000256" key="11">
    <source>
        <dbReference type="SAM" id="Phobius"/>
    </source>
</evidence>
<keyword evidence="4 11" id="KW-0812">Transmembrane</keyword>
<sequence>MLPFLSIFITGRHKNFSLSFYFSRWSANRPTDRKKRTQALNFSFSLYHAYKYLITEGPPPTTKLRPHFGSFVNEERRRDGCHWWYLEREGVPSSSSFPSLLLLLIISLFTTKPIGPLTNPFHYHIMGPSFRGFLVLLLGVLGVGAQRCQRVDHEMCAELPYNLTSFPNLVGEESFKDASESILTYKPLLSVVCSGQLKFFLCSVYFPMCNEKLAHPIGPCRPLCLSVQEKCLPVLESFGFSWPEVIRCDKFPLENNREKMCMKGPNEQGAIQDERAKYAAAERENNDDEEDKRREADRLNGKCPQDEVFLNRSSKCVPLCSNPQKVGQTDRESATRLLLFLSLSSVILTILSVFIVGLSIYFRRLELLHSLPETAMFFSCIAFCVTSTIYIISVSFKDQFQISCTDYTHHLLFVVGGLSHVPCSSVASLIYYSATCSRLWWLLICFSWNKATRTANLLDESRTRVIMLILGIPLAPLMLALLAKAVAANPLTGLCFIGQASAGTDWIFNFCRELILFLISSIALSSACCRLLGSDDQEVNGFAGVIAAIYPIVALFYMLFFINDATQPNLALDRSFNAVSATKFSFDMLLSFIMCAFCLVYLLFKIARSSSKVSKEGYQPAVPKLPQPAIPGSVRSNTYASTFRTNNMI</sequence>
<dbReference type="RefSeq" id="XP_003105037.2">
    <property type="nucleotide sequence ID" value="XM_003104989.2"/>
</dbReference>
<dbReference type="FunFam" id="1.20.1070.10:FF:000455">
    <property type="entry name" value="Transmembrane receptor"/>
    <property type="match status" value="1"/>
</dbReference>
<evidence type="ECO:0000256" key="4">
    <source>
        <dbReference type="ARBA" id="ARBA00022692"/>
    </source>
</evidence>
<dbReference type="GO" id="GO:0017147">
    <property type="term" value="F:Wnt-protein binding"/>
    <property type="evidence" value="ECO:0007669"/>
    <property type="project" value="TreeGrafter"/>
</dbReference>
<dbReference type="STRING" id="31234.E3MFM0"/>
<evidence type="ECO:0000256" key="10">
    <source>
        <dbReference type="SAM" id="MobiDB-lite"/>
    </source>
</evidence>
<feature type="domain" description="G-protein coupled receptors family 2 profile 2" evidence="13">
    <location>
        <begin position="337"/>
        <end position="524"/>
    </location>
</feature>
<evidence type="ECO:0000256" key="2">
    <source>
        <dbReference type="ARBA" id="ARBA00008077"/>
    </source>
</evidence>
<accession>E3MFM0</accession>
<evidence type="ECO:0000256" key="9">
    <source>
        <dbReference type="PROSITE-ProRule" id="PRU00090"/>
    </source>
</evidence>
<keyword evidence="15" id="KW-1185">Reference proteome</keyword>
<dbReference type="HOGENOM" id="CLU_515103_0_0_1"/>
<dbReference type="InParanoid" id="E3MFM0"/>
<dbReference type="SMART" id="SM01330">
    <property type="entry name" value="Frizzled"/>
    <property type="match status" value="1"/>
</dbReference>
<keyword evidence="5 11" id="KW-1133">Transmembrane helix</keyword>
<keyword evidence="7 9" id="KW-1015">Disulfide bond</keyword>
<dbReference type="Gene3D" id="1.20.1070.10">
    <property type="entry name" value="Rhodopsin 7-helix transmembrane proteins"/>
    <property type="match status" value="1"/>
</dbReference>
<feature type="domain" description="FZ" evidence="12">
    <location>
        <begin position="143"/>
        <end position="264"/>
    </location>
</feature>
<dbReference type="GO" id="GO:0035567">
    <property type="term" value="P:non-canonical Wnt signaling pathway"/>
    <property type="evidence" value="ECO:0007669"/>
    <property type="project" value="TreeGrafter"/>
</dbReference>
<dbReference type="SUPFAM" id="SSF63501">
    <property type="entry name" value="Frizzled cysteine-rich domain"/>
    <property type="match status" value="1"/>
</dbReference>
<dbReference type="OMA" id="VLCCTWN"/>
<evidence type="ECO:0000313" key="14">
    <source>
        <dbReference type="EMBL" id="EFP00935.1"/>
    </source>
</evidence>
<gene>
    <name evidence="14" type="primary">Cre-mig-1</name>
    <name evidence="14" type="ORF">CRE_20801</name>
</gene>
<dbReference type="FunCoup" id="E3MFM0">
    <property type="interactions" value="217"/>
</dbReference>
<proteinExistence type="inferred from homology"/>
<dbReference type="PANTHER" id="PTHR11309">
    <property type="entry name" value="FRIZZLED"/>
    <property type="match status" value="1"/>
</dbReference>
<evidence type="ECO:0000256" key="8">
    <source>
        <dbReference type="ARBA" id="ARBA00023170"/>
    </source>
</evidence>
<feature type="transmembrane region" description="Helical" evidence="11">
    <location>
        <begin position="374"/>
        <end position="392"/>
    </location>
</feature>
<dbReference type="GO" id="GO:1905491">
    <property type="term" value="P:positive regulation of sensory neuron axon guidance"/>
    <property type="evidence" value="ECO:0007669"/>
    <property type="project" value="EnsemblMetazoa"/>
</dbReference>
<dbReference type="AlphaFoldDB" id="E3MFM0"/>
<dbReference type="Pfam" id="PF01534">
    <property type="entry name" value="Frizzled"/>
    <property type="match status" value="1"/>
</dbReference>
<dbReference type="GO" id="GO:0060070">
    <property type="term" value="P:canonical Wnt signaling pathway"/>
    <property type="evidence" value="ECO:0007669"/>
    <property type="project" value="TreeGrafter"/>
</dbReference>
<dbReference type="GO" id="GO:0034514">
    <property type="term" value="P:mitochondrial unfolded protein response"/>
    <property type="evidence" value="ECO:0007669"/>
    <property type="project" value="EnsemblMetazoa"/>
</dbReference>
<dbReference type="SMART" id="SM00063">
    <property type="entry name" value="FRI"/>
    <property type="match status" value="1"/>
</dbReference>
<evidence type="ECO:0000256" key="7">
    <source>
        <dbReference type="ARBA" id="ARBA00023157"/>
    </source>
</evidence>
<dbReference type="GeneID" id="9802957"/>
<dbReference type="InterPro" id="IPR036790">
    <property type="entry name" value="Frizzled_dom_sf"/>
</dbReference>
<evidence type="ECO:0000259" key="12">
    <source>
        <dbReference type="PROSITE" id="PS50038"/>
    </source>
</evidence>
<feature type="transmembrane region" description="Helical" evidence="11">
    <location>
        <begin position="465"/>
        <end position="486"/>
    </location>
</feature>
<organism evidence="15">
    <name type="scientific">Caenorhabditis remanei</name>
    <name type="common">Caenorhabditis vulgaris</name>
    <dbReference type="NCBI Taxonomy" id="31234"/>
    <lineage>
        <taxon>Eukaryota</taxon>
        <taxon>Metazoa</taxon>
        <taxon>Ecdysozoa</taxon>
        <taxon>Nematoda</taxon>
        <taxon>Chromadorea</taxon>
        <taxon>Rhabditida</taxon>
        <taxon>Rhabditina</taxon>
        <taxon>Rhabditomorpha</taxon>
        <taxon>Rhabditoidea</taxon>
        <taxon>Rhabditidae</taxon>
        <taxon>Peloderinae</taxon>
        <taxon>Caenorhabditis</taxon>
    </lineage>
</organism>
<dbReference type="Proteomes" id="UP000008281">
    <property type="component" value="Unassembled WGS sequence"/>
</dbReference>
<evidence type="ECO:0000256" key="1">
    <source>
        <dbReference type="ARBA" id="ARBA00004141"/>
    </source>
</evidence>
<keyword evidence="8" id="KW-0675">Receptor</keyword>
<protein>
    <submittedName>
        <fullName evidence="14">CRE-MIG-1 protein</fullName>
    </submittedName>
</protein>
<dbReference type="OrthoDB" id="10053709at2759"/>
<feature type="transmembrane region" description="Helical" evidence="11">
    <location>
        <begin position="506"/>
        <end position="529"/>
    </location>
</feature>
<keyword evidence="6 11" id="KW-0472">Membrane</keyword>
<feature type="disulfide bond" evidence="9">
    <location>
        <begin position="220"/>
        <end position="261"/>
    </location>
</feature>
<dbReference type="KEGG" id="crq:GCK72_001375"/>
<evidence type="ECO:0000256" key="5">
    <source>
        <dbReference type="ARBA" id="ARBA00022989"/>
    </source>
</evidence>
<dbReference type="GO" id="GO:0042813">
    <property type="term" value="F:Wnt receptor activity"/>
    <property type="evidence" value="ECO:0007669"/>
    <property type="project" value="TreeGrafter"/>
</dbReference>
<evidence type="ECO:0000313" key="15">
    <source>
        <dbReference type="Proteomes" id="UP000008281"/>
    </source>
</evidence>
<dbReference type="EMBL" id="DS268441">
    <property type="protein sequence ID" value="EFP00935.1"/>
    <property type="molecule type" value="Genomic_DNA"/>
</dbReference>
<dbReference type="Pfam" id="PF01392">
    <property type="entry name" value="Fz"/>
    <property type="match status" value="1"/>
</dbReference>
<feature type="region of interest" description="Disordered" evidence="10">
    <location>
        <begin position="276"/>
        <end position="297"/>
    </location>
</feature>
<dbReference type="InterPro" id="IPR000539">
    <property type="entry name" value="Frizzled/Smoothened_7TM"/>
</dbReference>
<dbReference type="GO" id="GO:1905488">
    <property type="term" value="P:positive regulation of anterior/posterior axon guidance"/>
    <property type="evidence" value="ECO:0007669"/>
    <property type="project" value="EnsemblMetazoa"/>
</dbReference>
<comment type="subcellular location">
    <subcellularLocation>
        <location evidence="1">Membrane</location>
        <topology evidence="1">Multi-pass membrane protein</topology>
    </subcellularLocation>
</comment>
<feature type="transmembrane region" description="Helical" evidence="11">
    <location>
        <begin position="121"/>
        <end position="145"/>
    </location>
</feature>
<dbReference type="InterPro" id="IPR017981">
    <property type="entry name" value="GPCR_2-like_7TM"/>
</dbReference>
<comment type="similarity">
    <text evidence="2">Belongs to the G-protein coupled receptor Fz/Smo family.</text>
</comment>
<evidence type="ECO:0000256" key="6">
    <source>
        <dbReference type="ARBA" id="ARBA00023136"/>
    </source>
</evidence>
<feature type="disulfide bond" evidence="9">
    <location>
        <begin position="156"/>
        <end position="202"/>
    </location>
</feature>
<keyword evidence="3" id="KW-0217">Developmental protein</keyword>
<dbReference type="GO" id="GO:0005886">
    <property type="term" value="C:plasma membrane"/>
    <property type="evidence" value="ECO:0007669"/>
    <property type="project" value="TreeGrafter"/>
</dbReference>
<evidence type="ECO:0000256" key="3">
    <source>
        <dbReference type="ARBA" id="ARBA00022473"/>
    </source>
</evidence>
<dbReference type="eggNOG" id="KOG3577">
    <property type="taxonomic scope" value="Eukaryota"/>
</dbReference>
<feature type="disulfide bond" evidence="9">
    <location>
        <begin position="148"/>
        <end position="209"/>
    </location>
</feature>
<dbReference type="InterPro" id="IPR015526">
    <property type="entry name" value="Frizzled/SFRP"/>
</dbReference>
<dbReference type="PANTHER" id="PTHR11309:SF23">
    <property type="entry name" value="FRIZZLED-4"/>
    <property type="match status" value="1"/>
</dbReference>
<feature type="disulfide bond" evidence="9">
    <location>
        <begin position="193"/>
        <end position="231"/>
    </location>
</feature>
<dbReference type="PROSITE" id="PS50261">
    <property type="entry name" value="G_PROTEIN_RECEP_F2_4"/>
    <property type="match status" value="1"/>
</dbReference>
<dbReference type="InterPro" id="IPR020067">
    <property type="entry name" value="Frizzled_dom"/>
</dbReference>
<dbReference type="PROSITE" id="PS50038">
    <property type="entry name" value="FZ"/>
    <property type="match status" value="1"/>
</dbReference>
<reference evidence="14" key="1">
    <citation type="submission" date="2007-07" db="EMBL/GenBank/DDBJ databases">
        <title>PCAP assembly of the Caenorhabditis remanei genome.</title>
        <authorList>
            <consortium name="The Caenorhabditis remanei Sequencing Consortium"/>
            <person name="Wilson R.K."/>
        </authorList>
    </citation>
    <scope>NUCLEOTIDE SEQUENCE [LARGE SCALE GENOMIC DNA]</scope>
    <source>
        <strain evidence="14">PB4641</strain>
    </source>
</reference>
<dbReference type="CTD" id="9802957"/>